<evidence type="ECO:0000313" key="1">
    <source>
        <dbReference type="EMBL" id="WPY01525.1"/>
    </source>
</evidence>
<name>A0ABZ0UWG0_9RICK</name>
<keyword evidence="2" id="KW-1185">Reference proteome</keyword>
<geneLocation type="plasmid" evidence="1 2">
    <name>unnamed1</name>
</geneLocation>
<dbReference type="RefSeq" id="WP_323738917.1">
    <property type="nucleotide sequence ID" value="NZ_CP112933.1"/>
</dbReference>
<reference evidence="1 2" key="1">
    <citation type="submission" date="2022-10" db="EMBL/GenBank/DDBJ databases">
        <title>Host association and intracellularity evolved multiple times independently in the Rickettsiales.</title>
        <authorList>
            <person name="Castelli M."/>
            <person name="Nardi T."/>
            <person name="Gammuto L."/>
            <person name="Bellinzona G."/>
            <person name="Sabaneyeva E."/>
            <person name="Potekhin A."/>
            <person name="Serra V."/>
            <person name="Petroni G."/>
            <person name="Sassera D."/>
        </authorList>
    </citation>
    <scope>NUCLEOTIDE SEQUENCE [LARGE SCALE GENOMIC DNA]</scope>
    <source>
        <strain evidence="1 2">Kr 154-4</strain>
        <plasmid evidence="1 2">unnamed1</plasmid>
    </source>
</reference>
<sequence length="69" mass="7787">MTNEVEKEAINSLNIAQNIVRYAQALNADATIYWGTTDQNLANTERKAILVSDLKILKSQIEIIDRLLI</sequence>
<organism evidence="1 2">
    <name type="scientific">Candidatus Trichorickettsia mobilis</name>
    <dbReference type="NCBI Taxonomy" id="1346319"/>
    <lineage>
        <taxon>Bacteria</taxon>
        <taxon>Pseudomonadati</taxon>
        <taxon>Pseudomonadota</taxon>
        <taxon>Alphaproteobacteria</taxon>
        <taxon>Rickettsiales</taxon>
        <taxon>Rickettsiaceae</taxon>
        <taxon>Rickettsieae</taxon>
        <taxon>Candidatus Trichorickettsia</taxon>
    </lineage>
</organism>
<dbReference type="Proteomes" id="UP001326613">
    <property type="component" value="Plasmid unnamed1"/>
</dbReference>
<dbReference type="EMBL" id="CP112933">
    <property type="protein sequence ID" value="WPY01525.1"/>
    <property type="molecule type" value="Genomic_DNA"/>
</dbReference>
<protein>
    <submittedName>
        <fullName evidence="1">Uncharacterized protein</fullName>
    </submittedName>
</protein>
<evidence type="ECO:0000313" key="2">
    <source>
        <dbReference type="Proteomes" id="UP001326613"/>
    </source>
</evidence>
<keyword evidence="1" id="KW-0614">Plasmid</keyword>
<gene>
    <name evidence="1" type="ORF">Trichorick_01438</name>
</gene>
<accession>A0ABZ0UWG0</accession>
<proteinExistence type="predicted"/>